<evidence type="ECO:0000313" key="4">
    <source>
        <dbReference type="Proteomes" id="UP001376459"/>
    </source>
</evidence>
<sequence length="145" mass="15706">MGAGTLPARPGARGCLQAASGLRARSTRRRPYAARDAHRLPAGSAGSVPRTVAGAAGQAAFYRQYSQIRQADTAAYEHLLGGMSLPVRLLWGREDRILPPKYAEWLHQRIPHAELHWIEGAGHLLQEDAPGQLSAHLTAGFPTDR</sequence>
<dbReference type="InterPro" id="IPR029058">
    <property type="entry name" value="AB_hydrolase_fold"/>
</dbReference>
<keyword evidence="3" id="KW-0378">Hydrolase</keyword>
<dbReference type="Pfam" id="PF00561">
    <property type="entry name" value="Abhydrolase_1"/>
    <property type="match status" value="1"/>
</dbReference>
<proteinExistence type="predicted"/>
<dbReference type="InterPro" id="IPR000073">
    <property type="entry name" value="AB_hydrolase_1"/>
</dbReference>
<dbReference type="SUPFAM" id="SSF53474">
    <property type="entry name" value="alpha/beta-Hydrolases"/>
    <property type="match status" value="1"/>
</dbReference>
<keyword evidence="4" id="KW-1185">Reference proteome</keyword>
<name>A0ABU8UWQ3_9ACTN</name>
<evidence type="ECO:0000256" key="1">
    <source>
        <dbReference type="SAM" id="MobiDB-lite"/>
    </source>
</evidence>
<feature type="domain" description="AB hydrolase-1" evidence="2">
    <location>
        <begin position="67"/>
        <end position="130"/>
    </location>
</feature>
<evidence type="ECO:0000259" key="2">
    <source>
        <dbReference type="Pfam" id="PF00561"/>
    </source>
</evidence>
<dbReference type="Proteomes" id="UP001376459">
    <property type="component" value="Unassembled WGS sequence"/>
</dbReference>
<reference evidence="3 4" key="1">
    <citation type="submission" date="2024-03" db="EMBL/GenBank/DDBJ databases">
        <title>Novel Streptomyces species of biotechnological and ecological value are a feature of Machair soil.</title>
        <authorList>
            <person name="Prole J.R."/>
            <person name="Goodfellow M."/>
            <person name="Allenby N."/>
            <person name="Ward A.C."/>
        </authorList>
    </citation>
    <scope>NUCLEOTIDE SEQUENCE [LARGE SCALE GENOMIC DNA]</scope>
    <source>
        <strain evidence="3 4">MS1.AVA.1</strain>
    </source>
</reference>
<dbReference type="PANTHER" id="PTHR43194">
    <property type="entry name" value="HYDROLASE ALPHA/BETA FOLD FAMILY"/>
    <property type="match status" value="1"/>
</dbReference>
<gene>
    <name evidence="3" type="ORF">WKI71_42890</name>
</gene>
<dbReference type="InterPro" id="IPR050228">
    <property type="entry name" value="Carboxylesterase_BioH"/>
</dbReference>
<evidence type="ECO:0000313" key="3">
    <source>
        <dbReference type="EMBL" id="MEJ8672640.1"/>
    </source>
</evidence>
<feature type="region of interest" description="Disordered" evidence="1">
    <location>
        <begin position="26"/>
        <end position="50"/>
    </location>
</feature>
<comment type="caution">
    <text evidence="3">The sequence shown here is derived from an EMBL/GenBank/DDBJ whole genome shotgun (WGS) entry which is preliminary data.</text>
</comment>
<organism evidence="3 4">
    <name type="scientific">Streptomyces machairae</name>
    <dbReference type="NCBI Taxonomy" id="3134109"/>
    <lineage>
        <taxon>Bacteria</taxon>
        <taxon>Bacillati</taxon>
        <taxon>Actinomycetota</taxon>
        <taxon>Actinomycetes</taxon>
        <taxon>Kitasatosporales</taxon>
        <taxon>Streptomycetaceae</taxon>
        <taxon>Streptomyces</taxon>
    </lineage>
</organism>
<dbReference type="Gene3D" id="3.40.50.1820">
    <property type="entry name" value="alpha/beta hydrolase"/>
    <property type="match status" value="1"/>
</dbReference>
<protein>
    <submittedName>
        <fullName evidence="3">Alpha/beta fold hydrolase</fullName>
    </submittedName>
</protein>
<dbReference type="PANTHER" id="PTHR43194:SF5">
    <property type="entry name" value="PIMELOYL-[ACYL-CARRIER PROTEIN] METHYL ESTER ESTERASE"/>
    <property type="match status" value="1"/>
</dbReference>
<accession>A0ABU8UWQ3</accession>
<dbReference type="GO" id="GO:0016787">
    <property type="term" value="F:hydrolase activity"/>
    <property type="evidence" value="ECO:0007669"/>
    <property type="project" value="UniProtKB-KW"/>
</dbReference>
<dbReference type="EMBL" id="JBBKAK010000001">
    <property type="protein sequence ID" value="MEJ8672640.1"/>
    <property type="molecule type" value="Genomic_DNA"/>
</dbReference>